<protein>
    <submittedName>
        <fullName evidence="2">Putative secreted protein</fullName>
    </submittedName>
</protein>
<reference evidence="2" key="1">
    <citation type="journal article" date="2015" name="PLoS Negl. Trop. Dis.">
        <title>Deep Sequencing Analysis of the Ixodes ricinus Haemocytome.</title>
        <authorList>
            <person name="Kotsyfakis M."/>
            <person name="Kopacek P."/>
            <person name="Franta Z."/>
            <person name="Pedra J.H."/>
            <person name="Ribeiro J.M."/>
        </authorList>
    </citation>
    <scope>NUCLEOTIDE SEQUENCE</scope>
</reference>
<organism evidence="2">
    <name type="scientific">Ixodes ricinus</name>
    <name type="common">Common tick</name>
    <name type="synonym">Acarus ricinus</name>
    <dbReference type="NCBI Taxonomy" id="34613"/>
    <lineage>
        <taxon>Eukaryota</taxon>
        <taxon>Metazoa</taxon>
        <taxon>Ecdysozoa</taxon>
        <taxon>Arthropoda</taxon>
        <taxon>Chelicerata</taxon>
        <taxon>Arachnida</taxon>
        <taxon>Acari</taxon>
        <taxon>Parasitiformes</taxon>
        <taxon>Ixodida</taxon>
        <taxon>Ixodoidea</taxon>
        <taxon>Ixodidae</taxon>
        <taxon>Ixodinae</taxon>
        <taxon>Ixodes</taxon>
    </lineage>
</organism>
<evidence type="ECO:0000313" key="2">
    <source>
        <dbReference type="EMBL" id="JAC93251.1"/>
    </source>
</evidence>
<evidence type="ECO:0000256" key="1">
    <source>
        <dbReference type="SAM" id="SignalP"/>
    </source>
</evidence>
<proteinExistence type="evidence at transcript level"/>
<accession>A0A090X9A8</accession>
<keyword evidence="1" id="KW-0732">Signal</keyword>
<feature type="signal peptide" evidence="1">
    <location>
        <begin position="1"/>
        <end position="18"/>
    </location>
</feature>
<name>A0A090X9A8_IXORI</name>
<dbReference type="EMBL" id="GBIH01001459">
    <property type="protein sequence ID" value="JAC93251.1"/>
    <property type="molecule type" value="mRNA"/>
</dbReference>
<feature type="chain" id="PRO_5001866767" evidence="1">
    <location>
        <begin position="19"/>
        <end position="78"/>
    </location>
</feature>
<dbReference type="AlphaFoldDB" id="A0A090X9A8"/>
<sequence length="78" mass="9161">MQPLFFIFLLLSPCTTNQFPLQIAAEELGMLNKAAPLQRSTTSQSIYYYDYYRNKIRDPRALRQHLKRSLEKTVNPPL</sequence>